<sequence length="178" mass="17875">MNNTAPIWMGIAAIAGLVFVIALGVAYILFDLGLNGAVFVAVIVAGGAGLALALGWRPARNDAAAAPAAPATPVAPAAPAAAVAPATPAAPVASPAEGKKPEMLAAARNGQPDNLKQLSGVGPKLEQTLHGMGIFHFDQIAAWGPQELAWMDANLQGFKGRASRDGWVAQAKALAEGA</sequence>
<protein>
    <submittedName>
        <fullName evidence="2">NADH dehydrogenase subunit E</fullName>
    </submittedName>
</protein>
<proteinExistence type="predicted"/>
<dbReference type="Proteomes" id="UP000195273">
    <property type="component" value="Chromosome"/>
</dbReference>
<evidence type="ECO:0000313" key="2">
    <source>
        <dbReference type="EMBL" id="ARU01112.1"/>
    </source>
</evidence>
<name>A0A1Y0ECQ6_9RHOB</name>
<feature type="transmembrane region" description="Helical" evidence="1">
    <location>
        <begin position="7"/>
        <end position="30"/>
    </location>
</feature>
<feature type="transmembrane region" description="Helical" evidence="1">
    <location>
        <begin position="36"/>
        <end position="56"/>
    </location>
</feature>
<reference evidence="2 3" key="1">
    <citation type="submission" date="2017-05" db="EMBL/GenBank/DDBJ databases">
        <title>Genome Sequence of Loktanella vestfoldensis Strain SMR4r Isolated from a Culture of the Diatom Skeletonema marinoi.</title>
        <authorList>
            <person name="Topel M."/>
            <person name="Pinder M.I.M."/>
            <person name="Johansson O.N."/>
            <person name="Kourtchenko O."/>
            <person name="Godhe A."/>
            <person name="Clarke A.K."/>
        </authorList>
    </citation>
    <scope>NUCLEOTIDE SEQUENCE [LARGE SCALE GENOMIC DNA]</scope>
    <source>
        <strain evidence="2 3">SMR4r</strain>
    </source>
</reference>
<keyword evidence="1" id="KW-0812">Transmembrane</keyword>
<dbReference type="OrthoDB" id="9807941at2"/>
<keyword evidence="1" id="KW-1133">Transmembrane helix</keyword>
<keyword evidence="3" id="KW-1185">Reference proteome</keyword>
<keyword evidence="1" id="KW-0472">Membrane</keyword>
<gene>
    <name evidence="2" type="ORF">LOKVESSMR4R_01799</name>
</gene>
<dbReference type="KEGG" id="lvs:LOKVESSMR4R_01799"/>
<dbReference type="Gene3D" id="1.10.150.20">
    <property type="entry name" value="5' to 3' exonuclease, C-terminal subdomain"/>
    <property type="match status" value="1"/>
</dbReference>
<evidence type="ECO:0000256" key="1">
    <source>
        <dbReference type="SAM" id="Phobius"/>
    </source>
</evidence>
<dbReference type="EMBL" id="CP021431">
    <property type="protein sequence ID" value="ARU01112.1"/>
    <property type="molecule type" value="Genomic_DNA"/>
</dbReference>
<accession>A0A1Y0ECQ6</accession>
<evidence type="ECO:0000313" key="3">
    <source>
        <dbReference type="Proteomes" id="UP000195273"/>
    </source>
</evidence>
<dbReference type="AlphaFoldDB" id="A0A1Y0ECQ6"/>
<dbReference type="RefSeq" id="WP_087207657.1">
    <property type="nucleotide sequence ID" value="NZ_CP021431.1"/>
</dbReference>
<organism evidence="2 3">
    <name type="scientific">Yoonia vestfoldensis</name>
    <dbReference type="NCBI Taxonomy" id="245188"/>
    <lineage>
        <taxon>Bacteria</taxon>
        <taxon>Pseudomonadati</taxon>
        <taxon>Pseudomonadota</taxon>
        <taxon>Alphaproteobacteria</taxon>
        <taxon>Rhodobacterales</taxon>
        <taxon>Paracoccaceae</taxon>
        <taxon>Yoonia</taxon>
    </lineage>
</organism>